<keyword evidence="1" id="KW-0812">Transmembrane</keyword>
<dbReference type="RefSeq" id="WP_219083535.1">
    <property type="nucleotide sequence ID" value="NZ_CP079216.1"/>
</dbReference>
<reference evidence="2 3" key="1">
    <citation type="submission" date="2021-07" db="EMBL/GenBank/DDBJ databases">
        <title>complete genome sequencing of Tessaracoccus sp.J1M15.</title>
        <authorList>
            <person name="Bae J.-W."/>
            <person name="Kim D.-y."/>
        </authorList>
    </citation>
    <scope>NUCLEOTIDE SEQUENCE [LARGE SCALE GENOMIC DNA]</scope>
    <source>
        <strain evidence="2 3">J1M15</strain>
    </source>
</reference>
<feature type="transmembrane region" description="Helical" evidence="1">
    <location>
        <begin position="165"/>
        <end position="185"/>
    </location>
</feature>
<name>A0ABX8SJQ5_9ACTN</name>
<evidence type="ECO:0000313" key="2">
    <source>
        <dbReference type="EMBL" id="QXT63607.1"/>
    </source>
</evidence>
<accession>A0ABX8SJQ5</accession>
<keyword evidence="1" id="KW-0472">Membrane</keyword>
<dbReference type="EMBL" id="CP079216">
    <property type="protein sequence ID" value="QXT63607.1"/>
    <property type="molecule type" value="Genomic_DNA"/>
</dbReference>
<sequence>MRHDSPTTGALPRAALAGTALLGYGWLTWPLWDSAGAADTTTLGAELPWMLAAVIALSVLLGLCLWLTAGRTWRPLTPIAALAAAGSLSAVALHPGASGVEFAYAFPLIAGVVLGSPAGFLTGVVSALGYAVAADTVATPLVGQVLVWGLWGMAGGLLRLAPTKAAAAGATLLALPLGVLSGALLNLTGWPSETAADAGAFLPGVGLWESTQRLASYTWATSVGYDLTRAITTAAFLALAGGPLIHLLRRLHDARTLPVEVSPPATVRVAPSALRRRASSDRLANLWNTAQGDPDE</sequence>
<dbReference type="Proteomes" id="UP000824504">
    <property type="component" value="Chromosome"/>
</dbReference>
<evidence type="ECO:0000313" key="3">
    <source>
        <dbReference type="Proteomes" id="UP000824504"/>
    </source>
</evidence>
<feature type="transmembrane region" description="Helical" evidence="1">
    <location>
        <begin position="137"/>
        <end position="158"/>
    </location>
</feature>
<feature type="transmembrane region" description="Helical" evidence="1">
    <location>
        <begin position="105"/>
        <end position="131"/>
    </location>
</feature>
<proteinExistence type="predicted"/>
<gene>
    <name evidence="2" type="ORF">KDB89_03780</name>
</gene>
<protein>
    <recommendedName>
        <fullName evidence="4">Energy-coupling factor transport system substrate-specific component</fullName>
    </recommendedName>
</protein>
<feature type="transmembrane region" description="Helical" evidence="1">
    <location>
        <begin position="49"/>
        <end position="69"/>
    </location>
</feature>
<keyword evidence="1" id="KW-1133">Transmembrane helix</keyword>
<evidence type="ECO:0008006" key="4">
    <source>
        <dbReference type="Google" id="ProtNLM"/>
    </source>
</evidence>
<organism evidence="2 3">
    <name type="scientific">Tessaracoccus palaemonis</name>
    <dbReference type="NCBI Taxonomy" id="2829499"/>
    <lineage>
        <taxon>Bacteria</taxon>
        <taxon>Bacillati</taxon>
        <taxon>Actinomycetota</taxon>
        <taxon>Actinomycetes</taxon>
        <taxon>Propionibacteriales</taxon>
        <taxon>Propionibacteriaceae</taxon>
        <taxon>Tessaracoccus</taxon>
    </lineage>
</organism>
<feature type="transmembrane region" description="Helical" evidence="1">
    <location>
        <begin position="75"/>
        <end position="93"/>
    </location>
</feature>
<evidence type="ECO:0000256" key="1">
    <source>
        <dbReference type="SAM" id="Phobius"/>
    </source>
</evidence>
<keyword evidence="3" id="KW-1185">Reference proteome</keyword>